<reference evidence="1 2" key="1">
    <citation type="journal article" date="2020" name="Antonie Van Leeuwenhoek">
        <title>Rhodopirellula heiligendammensis sp. nov., Rhodopirellula pilleata sp. nov., and Rhodopirellula solitaria sp. nov. isolated from natural or artificial marine surfaces in Northern Germany and California, USA, and emended description of the genus Rhodopirellula.</title>
        <authorList>
            <person name="Kallscheuer N."/>
            <person name="Wiegand S."/>
            <person name="Jogler M."/>
            <person name="Boedeker C."/>
            <person name="Peeters S.H."/>
            <person name="Rast P."/>
            <person name="Heuer A."/>
            <person name="Jetten M.S.M."/>
            <person name="Rohde M."/>
            <person name="Jogler C."/>
        </authorList>
    </citation>
    <scope>NUCLEOTIDE SEQUENCE [LARGE SCALE GENOMIC DNA]</scope>
    <source>
        <strain evidence="1 2">Poly21</strain>
    </source>
</reference>
<accession>A0A5C6BZL6</accession>
<organism evidence="1 2">
    <name type="scientific">Allorhodopirellula heiligendammensis</name>
    <dbReference type="NCBI Taxonomy" id="2714739"/>
    <lineage>
        <taxon>Bacteria</taxon>
        <taxon>Pseudomonadati</taxon>
        <taxon>Planctomycetota</taxon>
        <taxon>Planctomycetia</taxon>
        <taxon>Pirellulales</taxon>
        <taxon>Pirellulaceae</taxon>
        <taxon>Allorhodopirellula</taxon>
    </lineage>
</organism>
<gene>
    <name evidence="1" type="ORF">Poly21_35790</name>
</gene>
<comment type="caution">
    <text evidence="1">The sequence shown here is derived from an EMBL/GenBank/DDBJ whole genome shotgun (WGS) entry which is preliminary data.</text>
</comment>
<keyword evidence="2" id="KW-1185">Reference proteome</keyword>
<dbReference type="Proteomes" id="UP000319908">
    <property type="component" value="Unassembled WGS sequence"/>
</dbReference>
<evidence type="ECO:0000313" key="2">
    <source>
        <dbReference type="Proteomes" id="UP000319908"/>
    </source>
</evidence>
<proteinExistence type="predicted"/>
<evidence type="ECO:0000313" key="1">
    <source>
        <dbReference type="EMBL" id="TWU16374.1"/>
    </source>
</evidence>
<dbReference type="EMBL" id="SJPU01000002">
    <property type="protein sequence ID" value="TWU16374.1"/>
    <property type="molecule type" value="Genomic_DNA"/>
</dbReference>
<dbReference type="AlphaFoldDB" id="A0A5C6BZL6"/>
<sequence>MIEQALPHRSAADANATNLIEKVARRAIYIPDFDYPDSLRGMMQIRQVNVDLSNREAWEIGIGSQVPESPLGHGDAGDCSNRGCGISENVFDSGPELVTIFALRIGLCFCKGFCNAISNGTALGRRNNVVGNVHTDPGGRRGLKRT</sequence>
<protein>
    <submittedName>
        <fullName evidence="1">Uncharacterized protein</fullName>
    </submittedName>
</protein>
<name>A0A5C6BZL6_9BACT</name>